<evidence type="ECO:0000313" key="1">
    <source>
        <dbReference type="EMBL" id="SPD07047.1"/>
    </source>
</evidence>
<name>A0A2N9GXI6_FAGSY</name>
<dbReference type="EMBL" id="OIVN01002868">
    <property type="protein sequence ID" value="SPD07047.1"/>
    <property type="molecule type" value="Genomic_DNA"/>
</dbReference>
<organism evidence="1">
    <name type="scientific">Fagus sylvatica</name>
    <name type="common">Beechnut</name>
    <dbReference type="NCBI Taxonomy" id="28930"/>
    <lineage>
        <taxon>Eukaryota</taxon>
        <taxon>Viridiplantae</taxon>
        <taxon>Streptophyta</taxon>
        <taxon>Embryophyta</taxon>
        <taxon>Tracheophyta</taxon>
        <taxon>Spermatophyta</taxon>
        <taxon>Magnoliopsida</taxon>
        <taxon>eudicotyledons</taxon>
        <taxon>Gunneridae</taxon>
        <taxon>Pentapetalae</taxon>
        <taxon>rosids</taxon>
        <taxon>fabids</taxon>
        <taxon>Fagales</taxon>
        <taxon>Fagaceae</taxon>
        <taxon>Fagus</taxon>
    </lineage>
</organism>
<sequence>MASNFHPAAHKFPIFSLLMTSSFFQRQIPQMLPPSSNAFPPTKLANLCQLLNLKKSSPTTKHLGLPLDLNRAKSSSFQDLIEKIQNRVAGWKSNLLSQAARTTLIANVAASIPSYTMLSLLLPKTICNKIDSTLYGFWWGASPGKNHMCLKSWKSVCQPKSYGGLGLCRSLDTNHALISKLGWSLATDEDKTWVSLLKAKYLKGVPFMQVSPSLNISWLWKSILKSRPLLSKGLCMKIGDGQHTPIWDTLWIPTLENFIPAPSSTAHPTIYRVAELIDPDTFQWDRAWEFSSQYPNLPTHKPWSPPLPGWHKINFDAAVRPNNVFLAAICRNHLGKITHAWINVEVHGDALWAEAKAGLFAVSSALDAGLDSIIF</sequence>
<protein>
    <recommendedName>
        <fullName evidence="2">RNase H type-1 domain-containing protein</fullName>
    </recommendedName>
</protein>
<gene>
    <name evidence="1" type="ORF">FSB_LOCUS34929</name>
</gene>
<proteinExistence type="predicted"/>
<dbReference type="PANTHER" id="PTHR33116:SF86">
    <property type="entry name" value="REVERSE TRANSCRIPTASE DOMAIN-CONTAINING PROTEIN"/>
    <property type="match status" value="1"/>
</dbReference>
<dbReference type="PANTHER" id="PTHR33116">
    <property type="entry name" value="REVERSE TRANSCRIPTASE ZINC-BINDING DOMAIN-CONTAINING PROTEIN-RELATED-RELATED"/>
    <property type="match status" value="1"/>
</dbReference>
<evidence type="ECO:0008006" key="2">
    <source>
        <dbReference type="Google" id="ProtNLM"/>
    </source>
</evidence>
<reference evidence="1" key="1">
    <citation type="submission" date="2018-02" db="EMBL/GenBank/DDBJ databases">
        <authorList>
            <person name="Cohen D.B."/>
            <person name="Kent A.D."/>
        </authorList>
    </citation>
    <scope>NUCLEOTIDE SEQUENCE</scope>
</reference>
<dbReference type="AlphaFoldDB" id="A0A2N9GXI6"/>
<accession>A0A2N9GXI6</accession>